<reference evidence="3 4" key="1">
    <citation type="submission" date="2018-10" db="EMBL/GenBank/DDBJ databases">
        <title>Genomic Encyclopedia of Archaeal and Bacterial Type Strains, Phase II (KMG-II): from individual species to whole genera.</title>
        <authorList>
            <person name="Goeker M."/>
        </authorList>
    </citation>
    <scope>NUCLEOTIDE SEQUENCE [LARGE SCALE GENOMIC DNA]</scope>
    <source>
        <strain evidence="3 4">VM1</strain>
    </source>
</reference>
<dbReference type="OrthoDB" id="5290958at2"/>
<dbReference type="PANTHER" id="PTHR45947">
    <property type="entry name" value="SULFOQUINOVOSYL TRANSFERASE SQD2"/>
    <property type="match status" value="1"/>
</dbReference>
<evidence type="ECO:0000259" key="1">
    <source>
        <dbReference type="Pfam" id="PF00534"/>
    </source>
</evidence>
<dbReference type="InterPro" id="IPR028098">
    <property type="entry name" value="Glyco_trans_4-like_N"/>
</dbReference>
<accession>A0A3M0B9B3</accession>
<comment type="caution">
    <text evidence="3">The sequence shown here is derived from an EMBL/GenBank/DDBJ whole genome shotgun (WGS) entry which is preliminary data.</text>
</comment>
<dbReference type="Pfam" id="PF13439">
    <property type="entry name" value="Glyco_transf_4"/>
    <property type="match status" value="1"/>
</dbReference>
<dbReference type="SUPFAM" id="SSF53756">
    <property type="entry name" value="UDP-Glycosyltransferase/glycogen phosphorylase"/>
    <property type="match status" value="1"/>
</dbReference>
<dbReference type="PANTHER" id="PTHR45947:SF3">
    <property type="entry name" value="SULFOQUINOVOSYL TRANSFERASE SQD2"/>
    <property type="match status" value="1"/>
</dbReference>
<keyword evidence="3" id="KW-0808">Transferase</keyword>
<dbReference type="Proteomes" id="UP000280842">
    <property type="component" value="Unassembled WGS sequence"/>
</dbReference>
<evidence type="ECO:0000313" key="3">
    <source>
        <dbReference type="EMBL" id="RMA93074.1"/>
    </source>
</evidence>
<dbReference type="Pfam" id="PF00534">
    <property type="entry name" value="Glycos_transf_1"/>
    <property type="match status" value="1"/>
</dbReference>
<dbReference type="InterPro" id="IPR050194">
    <property type="entry name" value="Glycosyltransferase_grp1"/>
</dbReference>
<feature type="domain" description="Glycosyl transferase family 1" evidence="1">
    <location>
        <begin position="173"/>
        <end position="337"/>
    </location>
</feature>
<dbReference type="RefSeq" id="WP_121923656.1">
    <property type="nucleotide sequence ID" value="NZ_REFO01000015.1"/>
</dbReference>
<evidence type="ECO:0000259" key="2">
    <source>
        <dbReference type="Pfam" id="PF13439"/>
    </source>
</evidence>
<name>A0A3M0B9B3_9AQUI</name>
<proteinExistence type="predicted"/>
<dbReference type="AlphaFoldDB" id="A0A3M0B9B3"/>
<dbReference type="InterPro" id="IPR001296">
    <property type="entry name" value="Glyco_trans_1"/>
</dbReference>
<dbReference type="Gene3D" id="3.40.50.2000">
    <property type="entry name" value="Glycogen Phosphorylase B"/>
    <property type="match status" value="2"/>
</dbReference>
<dbReference type="EMBL" id="REFO01000015">
    <property type="protein sequence ID" value="RMA93074.1"/>
    <property type="molecule type" value="Genomic_DNA"/>
</dbReference>
<protein>
    <submittedName>
        <fullName evidence="3">Glycosyltransferase involved in cell wall biosynthesis</fullName>
    </submittedName>
</protein>
<sequence>MKVLWLNGRPVKNPGGTEQHTVDFANSLKKVKDIELFLAVAKDSFVNSKLEDFNNKIYVKFKAEFAPRNSYKLIKESLRIKPDVIIANNGNEYVNAFVAGKLSKARIFLFRHMVANQPFTIKKFIFPNVDKILAVSDYVKEFLINEEKVDPDKIDVIYNFIDPEEFKYSDEKKKEIRKELNFSEEDMIMLFCGKVEIGKGINEFIEVFRILKNKHKNLKAILVGGGKKLKEIKKIFEGNKDILILGPQKKVAKFYIASDIFLMPTYANESFGRTIIEAFATKTSVVATDLGNIPYLIKDGVNGFLTKVRDINDMIKKVNILIENKQLRNKFQEESYQIYNKKFHKDVVFNKFLNLIKS</sequence>
<evidence type="ECO:0000313" key="4">
    <source>
        <dbReference type="Proteomes" id="UP000280842"/>
    </source>
</evidence>
<organism evidence="3 4">
    <name type="scientific">Hydrogenothermus marinus</name>
    <dbReference type="NCBI Taxonomy" id="133270"/>
    <lineage>
        <taxon>Bacteria</taxon>
        <taxon>Pseudomonadati</taxon>
        <taxon>Aquificota</taxon>
        <taxon>Aquificia</taxon>
        <taxon>Aquificales</taxon>
        <taxon>Hydrogenothermaceae</taxon>
        <taxon>Hydrogenothermus</taxon>
    </lineage>
</organism>
<keyword evidence="4" id="KW-1185">Reference proteome</keyword>
<dbReference type="GO" id="GO:0016757">
    <property type="term" value="F:glycosyltransferase activity"/>
    <property type="evidence" value="ECO:0007669"/>
    <property type="project" value="InterPro"/>
</dbReference>
<feature type="domain" description="Glycosyltransferase subfamily 4-like N-terminal" evidence="2">
    <location>
        <begin position="14"/>
        <end position="164"/>
    </location>
</feature>
<gene>
    <name evidence="3" type="ORF">CLV39_1555</name>
</gene>
<dbReference type="CDD" id="cd03801">
    <property type="entry name" value="GT4_PimA-like"/>
    <property type="match status" value="1"/>
</dbReference>